<proteinExistence type="predicted"/>
<evidence type="ECO:0000313" key="2">
    <source>
        <dbReference type="Proteomes" id="UP000663203"/>
    </source>
</evidence>
<dbReference type="SUPFAM" id="SSF46785">
    <property type="entry name" value="Winged helix' DNA-binding domain"/>
    <property type="match status" value="1"/>
</dbReference>
<dbReference type="Gene3D" id="1.10.10.10">
    <property type="entry name" value="Winged helix-like DNA-binding domain superfamily/Winged helix DNA-binding domain"/>
    <property type="match status" value="1"/>
</dbReference>
<dbReference type="RefSeq" id="WP_207289840.1">
    <property type="nucleotide sequence ID" value="NZ_CP071462.1"/>
</dbReference>
<dbReference type="Pfam" id="PF25212">
    <property type="entry name" value="HVO_A0114"/>
    <property type="match status" value="1"/>
</dbReference>
<dbReference type="EMBL" id="CP071462">
    <property type="protein sequence ID" value="QSX00120.1"/>
    <property type="molecule type" value="Genomic_DNA"/>
</dbReference>
<reference evidence="1 2" key="1">
    <citation type="submission" date="2021-03" db="EMBL/GenBank/DDBJ databases">
        <title>Haloterrigena longa sp. nov. and Haloterrigena limicola sp. nov., extremely halophilic archaea isolated from a salt lake.</title>
        <authorList>
            <person name="Henglin C."/>
        </authorList>
    </citation>
    <scope>NUCLEOTIDE SEQUENCE [LARGE SCALE GENOMIC DNA]</scope>
    <source>
        <strain evidence="1 2">KZCA68</strain>
    </source>
</reference>
<dbReference type="GeneID" id="63186418"/>
<name>A0A8A2VDK2_9EURY</name>
<accession>A0A8A2VDK2</accession>
<dbReference type="KEGG" id="hakz:J0X25_03895"/>
<dbReference type="InterPro" id="IPR036390">
    <property type="entry name" value="WH_DNA-bd_sf"/>
</dbReference>
<organism evidence="1 2">
    <name type="scientific">Haloterrigena alkaliphila</name>
    <dbReference type="NCBI Taxonomy" id="2816475"/>
    <lineage>
        <taxon>Archaea</taxon>
        <taxon>Methanobacteriati</taxon>
        <taxon>Methanobacteriota</taxon>
        <taxon>Stenosarchaea group</taxon>
        <taxon>Halobacteria</taxon>
        <taxon>Halobacteriales</taxon>
        <taxon>Natrialbaceae</taxon>
        <taxon>Haloterrigena</taxon>
    </lineage>
</organism>
<dbReference type="InterPro" id="IPR036388">
    <property type="entry name" value="WH-like_DNA-bd_sf"/>
</dbReference>
<sequence length="130" mass="14499">MTRTLHVIIDSESDRSDLEDTLVALDAGEDVDPEPSTLSVEDLETFGRLFRPTNLELLEAIATHDPSSIRELARVVGRHPPEVTQNVTELADYGLVELEQDGRAKRPVVWYDEIDVDIPIGRHSPDTARA</sequence>
<dbReference type="Proteomes" id="UP000663203">
    <property type="component" value="Chromosome"/>
</dbReference>
<protein>
    <submittedName>
        <fullName evidence="1">MarR family transcriptional regulator</fullName>
    </submittedName>
</protein>
<keyword evidence="2" id="KW-1185">Reference proteome</keyword>
<evidence type="ECO:0000313" key="1">
    <source>
        <dbReference type="EMBL" id="QSX00120.1"/>
    </source>
</evidence>
<gene>
    <name evidence="1" type="ORF">J0X25_03895</name>
</gene>
<dbReference type="AlphaFoldDB" id="A0A8A2VDK2"/>